<dbReference type="PANTHER" id="PTHR42991:SF1">
    <property type="entry name" value="ALDEHYDE DEHYDROGENASE"/>
    <property type="match status" value="1"/>
</dbReference>
<dbReference type="Gene3D" id="3.40.309.10">
    <property type="entry name" value="Aldehyde Dehydrogenase, Chain A, domain 2"/>
    <property type="match status" value="1"/>
</dbReference>
<dbReference type="InterPro" id="IPR051020">
    <property type="entry name" value="ALDH-related_metabolic_enz"/>
</dbReference>
<evidence type="ECO:0000256" key="1">
    <source>
        <dbReference type="ARBA" id="ARBA00009986"/>
    </source>
</evidence>
<evidence type="ECO:0000313" key="4">
    <source>
        <dbReference type="EMBL" id="GAG32727.1"/>
    </source>
</evidence>
<comment type="similarity">
    <text evidence="1">Belongs to the aldehyde dehydrogenase family.</text>
</comment>
<dbReference type="PANTHER" id="PTHR42991">
    <property type="entry name" value="ALDEHYDE DEHYDROGENASE"/>
    <property type="match status" value="1"/>
</dbReference>
<feature type="non-terminal residue" evidence="4">
    <location>
        <position position="244"/>
    </location>
</feature>
<feature type="domain" description="Aldehyde dehydrogenase" evidence="3">
    <location>
        <begin position="1"/>
        <end position="244"/>
    </location>
</feature>
<dbReference type="Gene3D" id="3.40.605.10">
    <property type="entry name" value="Aldehyde Dehydrogenase, Chain A, domain 1"/>
    <property type="match status" value="1"/>
</dbReference>
<organism evidence="4">
    <name type="scientific">marine sediment metagenome</name>
    <dbReference type="NCBI Taxonomy" id="412755"/>
    <lineage>
        <taxon>unclassified sequences</taxon>
        <taxon>metagenomes</taxon>
        <taxon>ecological metagenomes</taxon>
    </lineage>
</organism>
<dbReference type="EMBL" id="BARS01048086">
    <property type="protein sequence ID" value="GAG32727.1"/>
    <property type="molecule type" value="Genomic_DNA"/>
</dbReference>
<name>X0XBB5_9ZZZZ</name>
<comment type="caution">
    <text evidence="4">The sequence shown here is derived from an EMBL/GenBank/DDBJ whole genome shotgun (WGS) entry which is preliminary data.</text>
</comment>
<gene>
    <name evidence="4" type="ORF">S01H1_72139</name>
</gene>
<evidence type="ECO:0000256" key="2">
    <source>
        <dbReference type="ARBA" id="ARBA00023002"/>
    </source>
</evidence>
<accession>X0XBB5</accession>
<feature type="non-terminal residue" evidence="4">
    <location>
        <position position="1"/>
    </location>
</feature>
<sequence length="244" mass="26308">DTITISAEEARRIVGETIPFDSREGSENRVGYYLRFPIGIIAAITPFNDPLNLVAHKVGPAIAGGNSVVLKPATVTPLSALKLGEAFIEAGLPWNILNIVTGRASKIADALVTDPRVRMISFTGGTEAGQDIVKKAGLKKIGMELGSNSPVIVMDDADLQQAVELSVSGAFWAVGQNCIGVQRIYIHGTVYDEFEKMFVEQTKKIKVGYQLDEETDMGPMITEEEAARVEKWIGEACKSGAELL</sequence>
<reference evidence="4" key="1">
    <citation type="journal article" date="2014" name="Front. Microbiol.">
        <title>High frequency of phylogenetically diverse reductive dehalogenase-homologous genes in deep subseafloor sedimentary metagenomes.</title>
        <authorList>
            <person name="Kawai M."/>
            <person name="Futagami T."/>
            <person name="Toyoda A."/>
            <person name="Takaki Y."/>
            <person name="Nishi S."/>
            <person name="Hori S."/>
            <person name="Arai W."/>
            <person name="Tsubouchi T."/>
            <person name="Morono Y."/>
            <person name="Uchiyama I."/>
            <person name="Ito T."/>
            <person name="Fujiyama A."/>
            <person name="Inagaki F."/>
            <person name="Takami H."/>
        </authorList>
    </citation>
    <scope>NUCLEOTIDE SEQUENCE</scope>
    <source>
        <strain evidence="4">Expedition CK06-06</strain>
    </source>
</reference>
<dbReference type="InterPro" id="IPR016161">
    <property type="entry name" value="Ald_DH/histidinol_DH"/>
</dbReference>
<evidence type="ECO:0000259" key="3">
    <source>
        <dbReference type="Pfam" id="PF00171"/>
    </source>
</evidence>
<dbReference type="InterPro" id="IPR015590">
    <property type="entry name" value="Aldehyde_DH_dom"/>
</dbReference>
<proteinExistence type="inferred from homology"/>
<dbReference type="InterPro" id="IPR016162">
    <property type="entry name" value="Ald_DH_N"/>
</dbReference>
<dbReference type="Pfam" id="PF00171">
    <property type="entry name" value="Aldedh"/>
    <property type="match status" value="1"/>
</dbReference>
<keyword evidence="2" id="KW-0560">Oxidoreductase</keyword>
<dbReference type="SUPFAM" id="SSF53720">
    <property type="entry name" value="ALDH-like"/>
    <property type="match status" value="1"/>
</dbReference>
<dbReference type="InterPro" id="IPR016163">
    <property type="entry name" value="Ald_DH_C"/>
</dbReference>
<protein>
    <recommendedName>
        <fullName evidence="3">Aldehyde dehydrogenase domain-containing protein</fullName>
    </recommendedName>
</protein>
<dbReference type="GO" id="GO:0008911">
    <property type="term" value="F:lactaldehyde dehydrogenase (NAD+) activity"/>
    <property type="evidence" value="ECO:0007669"/>
    <property type="project" value="TreeGrafter"/>
</dbReference>
<dbReference type="AlphaFoldDB" id="X0XBB5"/>